<reference evidence="1 2" key="1">
    <citation type="journal article" date="2016" name="Nat. Commun.">
        <title>Thousands of microbial genomes shed light on interconnected biogeochemical processes in an aquifer system.</title>
        <authorList>
            <person name="Anantharaman K."/>
            <person name="Brown C.T."/>
            <person name="Hug L.A."/>
            <person name="Sharon I."/>
            <person name="Castelle C.J."/>
            <person name="Probst A.J."/>
            <person name="Thomas B.C."/>
            <person name="Singh A."/>
            <person name="Wilkins M.J."/>
            <person name="Karaoz U."/>
            <person name="Brodie E.L."/>
            <person name="Williams K.H."/>
            <person name="Hubbard S.S."/>
            <person name="Banfield J.F."/>
        </authorList>
    </citation>
    <scope>NUCLEOTIDE SEQUENCE [LARGE SCALE GENOMIC DNA]</scope>
</reference>
<comment type="caution">
    <text evidence="1">The sequence shown here is derived from an EMBL/GenBank/DDBJ whole genome shotgun (WGS) entry which is preliminary data.</text>
</comment>
<accession>A0A1F5G0E9</accession>
<organism evidence="1 2">
    <name type="scientific">Candidatus Curtissbacteria bacterium RBG_13_35_7</name>
    <dbReference type="NCBI Taxonomy" id="1797705"/>
    <lineage>
        <taxon>Bacteria</taxon>
        <taxon>Candidatus Curtissiibacteriota</taxon>
    </lineage>
</organism>
<protein>
    <recommendedName>
        <fullName evidence="3">DUF218 domain-containing protein</fullName>
    </recommendedName>
</protein>
<dbReference type="Proteomes" id="UP000176317">
    <property type="component" value="Unassembled WGS sequence"/>
</dbReference>
<dbReference type="AlphaFoldDB" id="A0A1F5G0E9"/>
<dbReference type="EMBL" id="MFAT01000071">
    <property type="protein sequence ID" value="OGD85336.1"/>
    <property type="molecule type" value="Genomic_DNA"/>
</dbReference>
<gene>
    <name evidence="1" type="ORF">A2164_04565</name>
</gene>
<evidence type="ECO:0008006" key="3">
    <source>
        <dbReference type="Google" id="ProtNLM"/>
    </source>
</evidence>
<evidence type="ECO:0000313" key="2">
    <source>
        <dbReference type="Proteomes" id="UP000176317"/>
    </source>
</evidence>
<proteinExistence type="predicted"/>
<sequence>MEDVEKQSIPETELKSKAIGILLTAGAVEKVKGGYRIEPNLEGKVRALGALDDLANEQIDTLFVVGGAKSYDKPLARYYKNFLRRFIKRYNLTEGSIEELPGGVETGSDLKAVIKQLQSLGLDKNLRIYSTGFHLERAQKIMKILGYKVTVISTEDLTRTRSKKHPGVVDNIITPEFIEEMNEREKRIMRLLAVDSLPVMKKLRLGLKICELLAKRQQNKD</sequence>
<name>A0A1F5G0E9_9BACT</name>
<evidence type="ECO:0000313" key="1">
    <source>
        <dbReference type="EMBL" id="OGD85336.1"/>
    </source>
</evidence>